<sequence length="46" mass="5285">HYPDSFDSCKPYLSRLAIDLNIKTFNTPLNQPFSRTNQARAAHHTP</sequence>
<proteinExistence type="predicted"/>
<evidence type="ECO:0000313" key="2">
    <source>
        <dbReference type="Proteomes" id="UP000246569"/>
    </source>
</evidence>
<dbReference type="AlphaFoldDB" id="A0A317MXL0"/>
<reference evidence="1 2" key="1">
    <citation type="submission" date="2018-05" db="EMBL/GenBank/DDBJ databases">
        <title>Genomic Encyclopedia of Type Strains, Phase IV (KMG-IV): sequencing the most valuable type-strain genomes for metagenomic binning, comparative biology and taxonomic classification.</title>
        <authorList>
            <person name="Goeker M."/>
        </authorList>
    </citation>
    <scope>NUCLEOTIDE SEQUENCE [LARGE SCALE GENOMIC DNA]</scope>
    <source>
        <strain evidence="1 2">DSM 23606</strain>
    </source>
</reference>
<name>A0A317MXL0_9GAMM</name>
<keyword evidence="2" id="KW-1185">Reference proteome</keyword>
<comment type="caution">
    <text evidence="1">The sequence shown here is derived from an EMBL/GenBank/DDBJ whole genome shotgun (WGS) entry which is preliminary data.</text>
</comment>
<dbReference type="Proteomes" id="UP000246569">
    <property type="component" value="Unassembled WGS sequence"/>
</dbReference>
<evidence type="ECO:0000313" key="1">
    <source>
        <dbReference type="EMBL" id="PWV64353.1"/>
    </source>
</evidence>
<dbReference type="EMBL" id="QGTJ01000002">
    <property type="protein sequence ID" value="PWV64353.1"/>
    <property type="molecule type" value="Genomic_DNA"/>
</dbReference>
<gene>
    <name evidence="1" type="ORF">C7443_1021</name>
</gene>
<organism evidence="1 2">
    <name type="scientific">Plasticicumulans acidivorans</name>
    <dbReference type="NCBI Taxonomy" id="886464"/>
    <lineage>
        <taxon>Bacteria</taxon>
        <taxon>Pseudomonadati</taxon>
        <taxon>Pseudomonadota</taxon>
        <taxon>Gammaproteobacteria</taxon>
        <taxon>Candidatus Competibacteraceae</taxon>
        <taxon>Plasticicumulans</taxon>
    </lineage>
</organism>
<accession>A0A317MXL0</accession>
<protein>
    <submittedName>
        <fullName evidence="1">Uncharacterized protein</fullName>
    </submittedName>
</protein>
<feature type="non-terminal residue" evidence="1">
    <location>
        <position position="1"/>
    </location>
</feature>